<gene>
    <name evidence="2" type="ORF">Tco_1079596</name>
</gene>
<reference evidence="2" key="2">
    <citation type="submission" date="2022-01" db="EMBL/GenBank/DDBJ databases">
        <authorList>
            <person name="Yamashiro T."/>
            <person name="Shiraishi A."/>
            <person name="Satake H."/>
            <person name="Nakayama K."/>
        </authorList>
    </citation>
    <scope>NUCLEOTIDE SEQUENCE</scope>
</reference>
<evidence type="ECO:0000313" key="2">
    <source>
        <dbReference type="EMBL" id="GJT90751.1"/>
    </source>
</evidence>
<feature type="compositionally biased region" description="Polar residues" evidence="1">
    <location>
        <begin position="142"/>
        <end position="158"/>
    </location>
</feature>
<feature type="region of interest" description="Disordered" evidence="1">
    <location>
        <begin position="111"/>
        <end position="158"/>
    </location>
</feature>
<protein>
    <submittedName>
        <fullName evidence="2">Uncharacterized protein</fullName>
    </submittedName>
</protein>
<evidence type="ECO:0000256" key="1">
    <source>
        <dbReference type="SAM" id="MobiDB-lite"/>
    </source>
</evidence>
<name>A0ABQ5HSA3_9ASTR</name>
<dbReference type="Proteomes" id="UP001151760">
    <property type="component" value="Unassembled WGS sequence"/>
</dbReference>
<sequence>MTMSGIPPRQVLSSLHQKKKDVPANSRTIYNLKAKLMFLRIIDPCTGHYTRIDTLSLNSEDVLDNDDANRFVTLVNELSSRYQGWPLHKKEYATLMITNLLNESEIFFEPVVQQPKGRPPTSKKKKGKTSTTRDPSRFEYVESSQTHNPSSSSCVSQRNNELIDESSGTIVIHIWLPDMATKGGSDLDRFRCWQLQVAPPEKIKTGGKKLLLKMMDSPVMRKSVPHATDIRVETVAKLEKMPNDGFRTTSTSITTISYPKDVMITR</sequence>
<evidence type="ECO:0000313" key="3">
    <source>
        <dbReference type="Proteomes" id="UP001151760"/>
    </source>
</evidence>
<keyword evidence="3" id="KW-1185">Reference proteome</keyword>
<organism evidence="2 3">
    <name type="scientific">Tanacetum coccineum</name>
    <dbReference type="NCBI Taxonomy" id="301880"/>
    <lineage>
        <taxon>Eukaryota</taxon>
        <taxon>Viridiplantae</taxon>
        <taxon>Streptophyta</taxon>
        <taxon>Embryophyta</taxon>
        <taxon>Tracheophyta</taxon>
        <taxon>Spermatophyta</taxon>
        <taxon>Magnoliopsida</taxon>
        <taxon>eudicotyledons</taxon>
        <taxon>Gunneridae</taxon>
        <taxon>Pentapetalae</taxon>
        <taxon>asterids</taxon>
        <taxon>campanulids</taxon>
        <taxon>Asterales</taxon>
        <taxon>Asteraceae</taxon>
        <taxon>Asteroideae</taxon>
        <taxon>Anthemideae</taxon>
        <taxon>Anthemidinae</taxon>
        <taxon>Tanacetum</taxon>
    </lineage>
</organism>
<dbReference type="EMBL" id="BQNB010019952">
    <property type="protein sequence ID" value="GJT90751.1"/>
    <property type="molecule type" value="Genomic_DNA"/>
</dbReference>
<accession>A0ABQ5HSA3</accession>
<proteinExistence type="predicted"/>
<comment type="caution">
    <text evidence="2">The sequence shown here is derived from an EMBL/GenBank/DDBJ whole genome shotgun (WGS) entry which is preliminary data.</text>
</comment>
<reference evidence="2" key="1">
    <citation type="journal article" date="2022" name="Int. J. Mol. Sci.">
        <title>Draft Genome of Tanacetum Coccineum: Genomic Comparison of Closely Related Tanacetum-Family Plants.</title>
        <authorList>
            <person name="Yamashiro T."/>
            <person name="Shiraishi A."/>
            <person name="Nakayama K."/>
            <person name="Satake H."/>
        </authorList>
    </citation>
    <scope>NUCLEOTIDE SEQUENCE</scope>
</reference>